<sequence length="871" mass="98345">MLSRQLSRLSRLSRLSQASSWRKGSVCVFCALRTQSQSQRLAYRSFHASGAVLDKSAANLKSPKLSSRKRKDAKPKVKKPKARERLSRRPLSAASAQVEDDSGHVQEEGSNGDEAQEEGELATDKLQTLKDAMLGGSKSRKEKADVPRENLQISTLYPEDLEFAAVEVEKPPVPMLSYGLDRVLFNPGIYRLQDPRSRVYNFDPYLEKIMPANEFDFDALSEYKTSSKDEDLLALTKRAGTRFTGSTSSMSSMLQHFHYVLSNFRKLNHKMLSRQFPEPSSRFSKITLGPSAVFLRYKDGVYAIDADKSYDTPNIMSWLGHSLEKLLTTERSEFERYRRSSSDKAPHEDKASRCYHYSKQGNMMMRSQLDAVDPRLPGTGVFDLKTRAVVSIRMNHKEYEQGSGYQLRHALGEWESFEREFYDMTRATMLKYSLQVRMGRMDGIFVAFHNIERIFGFQYLSLPDMDAVLHGQTNTRLGDDEFKLSLSLVDELLTKAVTRFPDTSIRLHFEAREAKTPFMYVFAEPVTEEQADEIQSAGEAAQKEFARNVVGVGNDDPARQAVWQHIQDDVDEQVDEDQGTAPEPDDQEETAKKEHTQTVSEDSTESFTQKTPEIDEASGVEESTEGTTRDTPAVDDASEPEESTEGTTRDTPAVDEASEPEESTEGTTRGTSDVDETSEVEESTEGTTQETPITDKAPNPTSSSEGPLIGWTLTVRNLVNGGYVERPENLDADDEWKIEYYVKEIPEEASWRLYNALKERRRQLIGLDDEEVSKGLKHYRDLIQRFSDRGRKWRIEQDKLNEAKGTEMYRPLGPGHEPDGVGSYNEVTKDEKSPDEAIEAGESSVDDTKANESLSREKKEEVLDGMPASPS</sequence>
<accession>A0A6A5KL84</accession>
<reference evidence="2" key="1">
    <citation type="submission" date="2020-01" db="EMBL/GenBank/DDBJ databases">
        <authorList>
            <consortium name="DOE Joint Genome Institute"/>
            <person name="Haridas S."/>
            <person name="Albert R."/>
            <person name="Binder M."/>
            <person name="Bloem J."/>
            <person name="Labutti K."/>
            <person name="Salamov A."/>
            <person name="Andreopoulos B."/>
            <person name="Baker S.E."/>
            <person name="Barry K."/>
            <person name="Bills G."/>
            <person name="Bluhm B.H."/>
            <person name="Cannon C."/>
            <person name="Castanera R."/>
            <person name="Culley D.E."/>
            <person name="Daum C."/>
            <person name="Ezra D."/>
            <person name="Gonzalez J.B."/>
            <person name="Henrissat B."/>
            <person name="Kuo A."/>
            <person name="Liang C."/>
            <person name="Lipzen A."/>
            <person name="Lutzoni F."/>
            <person name="Magnuson J."/>
            <person name="Mondo S."/>
            <person name="Nolan M."/>
            <person name="Ohm R."/>
            <person name="Pangilinan J."/>
            <person name="Park H.-J."/>
            <person name="Ramirez L."/>
            <person name="Alfaro M."/>
            <person name="Sun H."/>
            <person name="Tritt A."/>
            <person name="Yoshinaga Y."/>
            <person name="Zwiers L.-H."/>
            <person name="Turgeon B.G."/>
            <person name="Goodwin S.B."/>
            <person name="Spatafora J.W."/>
            <person name="Crous P.W."/>
            <person name="Grigoriev I.V."/>
        </authorList>
    </citation>
    <scope>NUCLEOTIDE SEQUENCE</scope>
    <source>
        <strain evidence="2">P77</strain>
    </source>
</reference>
<dbReference type="GO" id="GO:0005740">
    <property type="term" value="C:mitochondrial envelope"/>
    <property type="evidence" value="ECO:0007669"/>
    <property type="project" value="TreeGrafter"/>
</dbReference>
<dbReference type="AlphaFoldDB" id="A0A6A5KL84"/>
<evidence type="ECO:0000313" key="2">
    <source>
        <dbReference type="EMBL" id="KAF1837878.1"/>
    </source>
</evidence>
<proteinExistence type="predicted"/>
<feature type="region of interest" description="Disordered" evidence="1">
    <location>
        <begin position="804"/>
        <end position="871"/>
    </location>
</feature>
<feature type="compositionally biased region" description="Acidic residues" evidence="1">
    <location>
        <begin position="614"/>
        <end position="624"/>
    </location>
</feature>
<feature type="compositionally biased region" description="Acidic residues" evidence="1">
    <location>
        <begin position="572"/>
        <end position="588"/>
    </location>
</feature>
<feature type="compositionally biased region" description="Acidic residues" evidence="1">
    <location>
        <begin position="110"/>
        <end position="119"/>
    </location>
</feature>
<dbReference type="GO" id="GO:0000964">
    <property type="term" value="P:mitochondrial RNA 5'-end processing"/>
    <property type="evidence" value="ECO:0007669"/>
    <property type="project" value="TreeGrafter"/>
</dbReference>
<feature type="compositionally biased region" description="Basic residues" evidence="1">
    <location>
        <begin position="66"/>
        <end position="88"/>
    </location>
</feature>
<dbReference type="Pfam" id="PF08634">
    <property type="entry name" value="Pet127"/>
    <property type="match status" value="1"/>
</dbReference>
<dbReference type="EMBL" id="ML975257">
    <property type="protein sequence ID" value="KAF1837878.1"/>
    <property type="molecule type" value="Genomic_DNA"/>
</dbReference>
<feature type="region of interest" description="Disordered" evidence="1">
    <location>
        <begin position="572"/>
        <end position="708"/>
    </location>
</feature>
<keyword evidence="3" id="KW-1185">Reference proteome</keyword>
<protein>
    <submittedName>
        <fullName evidence="2">Pet127-domain-containing protein</fullName>
    </submittedName>
</protein>
<dbReference type="PANTHER" id="PTHR31014">
    <property type="entry name" value="MITOCHONDRIAL TRANSLATION SYSTEM COMPONENT PET127-RELATED"/>
    <property type="match status" value="1"/>
</dbReference>
<dbReference type="Proteomes" id="UP000800040">
    <property type="component" value="Unassembled WGS sequence"/>
</dbReference>
<gene>
    <name evidence="2" type="ORF">BDW02DRAFT_565607</name>
</gene>
<dbReference type="PANTHER" id="PTHR31014:SF0">
    <property type="entry name" value="MITOCHONDRIAL TRANSLATION SYSTEM COMPONENT PET127-RELATED"/>
    <property type="match status" value="1"/>
</dbReference>
<feature type="compositionally biased region" description="Basic and acidic residues" evidence="1">
    <location>
        <begin position="846"/>
        <end position="862"/>
    </location>
</feature>
<feature type="compositionally biased region" description="Acidic residues" evidence="1">
    <location>
        <begin position="673"/>
        <end position="684"/>
    </location>
</feature>
<evidence type="ECO:0000256" key="1">
    <source>
        <dbReference type="SAM" id="MobiDB-lite"/>
    </source>
</evidence>
<dbReference type="OrthoDB" id="10249045at2759"/>
<feature type="compositionally biased region" description="Polar residues" evidence="1">
    <location>
        <begin position="597"/>
        <end position="611"/>
    </location>
</feature>
<evidence type="ECO:0000313" key="3">
    <source>
        <dbReference type="Proteomes" id="UP000800040"/>
    </source>
</evidence>
<name>A0A6A5KL84_9PLEO</name>
<organism evidence="2 3">
    <name type="scientific">Decorospora gaudefroyi</name>
    <dbReference type="NCBI Taxonomy" id="184978"/>
    <lineage>
        <taxon>Eukaryota</taxon>
        <taxon>Fungi</taxon>
        <taxon>Dikarya</taxon>
        <taxon>Ascomycota</taxon>
        <taxon>Pezizomycotina</taxon>
        <taxon>Dothideomycetes</taxon>
        <taxon>Pleosporomycetidae</taxon>
        <taxon>Pleosporales</taxon>
        <taxon>Pleosporineae</taxon>
        <taxon>Pleosporaceae</taxon>
        <taxon>Decorospora</taxon>
    </lineage>
</organism>
<feature type="region of interest" description="Disordered" evidence="1">
    <location>
        <begin position="59"/>
        <end position="119"/>
    </location>
</feature>
<dbReference type="InterPro" id="IPR013943">
    <property type="entry name" value="Pet127"/>
</dbReference>